<name>A0A956SCR6_UNCEI</name>
<comment type="caution">
    <text evidence="1">The sequence shown here is derived from an EMBL/GenBank/DDBJ whole genome shotgun (WGS) entry which is preliminary data.</text>
</comment>
<dbReference type="SUPFAM" id="SSF48371">
    <property type="entry name" value="ARM repeat"/>
    <property type="match status" value="2"/>
</dbReference>
<dbReference type="EMBL" id="JAGQHS010000029">
    <property type="protein sequence ID" value="MCA9755660.1"/>
    <property type="molecule type" value="Genomic_DNA"/>
</dbReference>
<evidence type="ECO:0000313" key="2">
    <source>
        <dbReference type="Proteomes" id="UP000739538"/>
    </source>
</evidence>
<proteinExistence type="predicted"/>
<dbReference type="SMART" id="SM00567">
    <property type="entry name" value="EZ_HEAT"/>
    <property type="match status" value="4"/>
</dbReference>
<protein>
    <recommendedName>
        <fullName evidence="3">HEAT repeat domain-containing protein</fullName>
    </recommendedName>
</protein>
<dbReference type="InterPro" id="IPR004155">
    <property type="entry name" value="PBS_lyase_HEAT"/>
</dbReference>
<dbReference type="PANTHER" id="PTHR12697">
    <property type="entry name" value="PBS LYASE HEAT-LIKE PROTEIN"/>
    <property type="match status" value="1"/>
</dbReference>
<reference evidence="1" key="2">
    <citation type="journal article" date="2021" name="Microbiome">
        <title>Successional dynamics and alternative stable states in a saline activated sludge microbial community over 9 years.</title>
        <authorList>
            <person name="Wang Y."/>
            <person name="Ye J."/>
            <person name="Ju F."/>
            <person name="Liu L."/>
            <person name="Boyd J.A."/>
            <person name="Deng Y."/>
            <person name="Parks D.H."/>
            <person name="Jiang X."/>
            <person name="Yin X."/>
            <person name="Woodcroft B.J."/>
            <person name="Tyson G.W."/>
            <person name="Hugenholtz P."/>
            <person name="Polz M.F."/>
            <person name="Zhang T."/>
        </authorList>
    </citation>
    <scope>NUCLEOTIDE SEQUENCE</scope>
    <source>
        <strain evidence="1">HKST-UBA02</strain>
    </source>
</reference>
<organism evidence="1 2">
    <name type="scientific">Eiseniibacteriota bacterium</name>
    <dbReference type="NCBI Taxonomy" id="2212470"/>
    <lineage>
        <taxon>Bacteria</taxon>
        <taxon>Candidatus Eiseniibacteriota</taxon>
    </lineage>
</organism>
<dbReference type="InterPro" id="IPR016024">
    <property type="entry name" value="ARM-type_fold"/>
</dbReference>
<sequence length="730" mass="77891">MSLSERIRSFPASASASAFASALAGPTIAAGLVVFTVLHSMAFVESALASPSADVLSPGESFSAAGEDVAAPTRSTVPMISGVPIRAMGYDERVYEPLHPDSEDRARQWAERTTDPEDLLRTVEDAQVGPTAYVRSTALIRLAQFVDGDEALRDRGFQTTLAALEDSMASVRATAAYSLGFYGPRALPHLRALLDSQEQNVEFAAWIGLGRVGAAMPAAADEIAGLLEAELAALPEPERHRDARDNPLPPLSWALAELGVPALPVIERALASARPEARLVGARAAARLGPSAAPLLPSLFRVLEQRDANRLGRDGSNESWGAATAIVSIGEPGIAELIERLDQVDPAHAEVTLRVLQRAVGDDPRLRAAVHRVLREGSVELRPWCIYALMELEPAGACDYFVELVEEQGPGFDLAQLATRLDECNADLSPIEDELVAMLQASRWPQRLAAVVALRYISNVSDEVVRAVVPLVHESTSVVEREAFTTLGILGRDSALAVAELVTLLDDEKQGKEAAMALGRAGSGAAPAVPTLVDWVEAYRGADSPSRADETRARVAGRALATIAPTVAADLFTPDLRVGGTQRKNMAVAVLSTLEARDEALVPALAQLLVQDEDAPVGAVGLLFRMATDEPSAREALIDGLGIERIETRAHLMSMLRTTARSEDWVVPELITGLGHGDPNVRATCAVLLERVGVPAAEIVGPLQKAAEDPDETVRWYARLALETLETPER</sequence>
<reference evidence="1" key="1">
    <citation type="submission" date="2020-04" db="EMBL/GenBank/DDBJ databases">
        <authorList>
            <person name="Zhang T."/>
        </authorList>
    </citation>
    <scope>NUCLEOTIDE SEQUENCE</scope>
    <source>
        <strain evidence="1">HKST-UBA02</strain>
    </source>
</reference>
<dbReference type="GO" id="GO:0016491">
    <property type="term" value="F:oxidoreductase activity"/>
    <property type="evidence" value="ECO:0007669"/>
    <property type="project" value="TreeGrafter"/>
</dbReference>
<dbReference type="AlphaFoldDB" id="A0A956SCR6"/>
<dbReference type="InterPro" id="IPR011989">
    <property type="entry name" value="ARM-like"/>
</dbReference>
<gene>
    <name evidence="1" type="ORF">KDA27_07660</name>
</gene>
<accession>A0A956SCR6</accession>
<dbReference type="Gene3D" id="1.25.10.10">
    <property type="entry name" value="Leucine-rich Repeat Variant"/>
    <property type="match status" value="4"/>
</dbReference>
<dbReference type="Proteomes" id="UP000739538">
    <property type="component" value="Unassembled WGS sequence"/>
</dbReference>
<dbReference type="PANTHER" id="PTHR12697:SF5">
    <property type="entry name" value="DEOXYHYPUSINE HYDROXYLASE"/>
    <property type="match status" value="1"/>
</dbReference>
<evidence type="ECO:0008006" key="3">
    <source>
        <dbReference type="Google" id="ProtNLM"/>
    </source>
</evidence>
<dbReference type="Pfam" id="PF13646">
    <property type="entry name" value="HEAT_2"/>
    <property type="match status" value="1"/>
</dbReference>
<evidence type="ECO:0000313" key="1">
    <source>
        <dbReference type="EMBL" id="MCA9755660.1"/>
    </source>
</evidence>